<dbReference type="AlphaFoldDB" id="A0A3M6V1R2"/>
<dbReference type="PANTHER" id="PTHR12308:SF84">
    <property type="entry name" value="ANOCTAMIN"/>
    <property type="match status" value="1"/>
</dbReference>
<keyword evidence="5 6" id="KW-0472">Membrane</keyword>
<dbReference type="GO" id="GO:0005886">
    <property type="term" value="C:plasma membrane"/>
    <property type="evidence" value="ECO:0007669"/>
    <property type="project" value="TreeGrafter"/>
</dbReference>
<feature type="transmembrane region" description="Helical" evidence="6">
    <location>
        <begin position="102"/>
        <end position="122"/>
    </location>
</feature>
<dbReference type="InterPro" id="IPR049452">
    <property type="entry name" value="Anoctamin_TM"/>
</dbReference>
<dbReference type="PANTHER" id="PTHR12308">
    <property type="entry name" value="ANOCTAMIN"/>
    <property type="match status" value="1"/>
</dbReference>
<dbReference type="OrthoDB" id="5967639at2759"/>
<evidence type="ECO:0000256" key="7">
    <source>
        <dbReference type="SAM" id="MobiDB-lite"/>
    </source>
</evidence>
<accession>A0A3M6V1R2</accession>
<feature type="transmembrane region" description="Helical" evidence="6">
    <location>
        <begin position="224"/>
        <end position="246"/>
    </location>
</feature>
<protein>
    <recommendedName>
        <fullName evidence="6">Anoctamin</fullName>
    </recommendedName>
</protein>
<gene>
    <name evidence="9" type="ORF">pdam_00001053</name>
</gene>
<comment type="similarity">
    <text evidence="2 6">Belongs to the anoctamin family.</text>
</comment>
<keyword evidence="10" id="KW-1185">Reference proteome</keyword>
<evidence type="ECO:0000313" key="9">
    <source>
        <dbReference type="EMBL" id="RMX59883.1"/>
    </source>
</evidence>
<dbReference type="Proteomes" id="UP000275408">
    <property type="component" value="Unassembled WGS sequence"/>
</dbReference>
<evidence type="ECO:0000256" key="3">
    <source>
        <dbReference type="ARBA" id="ARBA00022692"/>
    </source>
</evidence>
<evidence type="ECO:0000259" key="8">
    <source>
        <dbReference type="Pfam" id="PF04547"/>
    </source>
</evidence>
<dbReference type="InterPro" id="IPR007632">
    <property type="entry name" value="Anoctamin"/>
</dbReference>
<feature type="compositionally biased region" description="Polar residues" evidence="7">
    <location>
        <begin position="354"/>
        <end position="369"/>
    </location>
</feature>
<reference evidence="9 10" key="1">
    <citation type="journal article" date="2018" name="Sci. Rep.">
        <title>Comparative analysis of the Pocillopora damicornis genome highlights role of immune system in coral evolution.</title>
        <authorList>
            <person name="Cunning R."/>
            <person name="Bay R.A."/>
            <person name="Gillette P."/>
            <person name="Baker A.C."/>
            <person name="Traylor-Knowles N."/>
        </authorList>
    </citation>
    <scope>NUCLEOTIDE SEQUENCE [LARGE SCALE GENOMIC DNA]</scope>
    <source>
        <strain evidence="9">RSMAS</strain>
        <tissue evidence="9">Whole animal</tissue>
    </source>
</reference>
<organism evidence="9 10">
    <name type="scientific">Pocillopora damicornis</name>
    <name type="common">Cauliflower coral</name>
    <name type="synonym">Millepora damicornis</name>
    <dbReference type="NCBI Taxonomy" id="46731"/>
    <lineage>
        <taxon>Eukaryota</taxon>
        <taxon>Metazoa</taxon>
        <taxon>Cnidaria</taxon>
        <taxon>Anthozoa</taxon>
        <taxon>Hexacorallia</taxon>
        <taxon>Scleractinia</taxon>
        <taxon>Astrocoeniina</taxon>
        <taxon>Pocilloporidae</taxon>
        <taxon>Pocillopora</taxon>
    </lineage>
</organism>
<feature type="transmembrane region" description="Helical" evidence="6">
    <location>
        <begin position="128"/>
        <end position="147"/>
    </location>
</feature>
<feature type="transmembrane region" description="Helical" evidence="6">
    <location>
        <begin position="323"/>
        <end position="344"/>
    </location>
</feature>
<evidence type="ECO:0000313" key="10">
    <source>
        <dbReference type="Proteomes" id="UP000275408"/>
    </source>
</evidence>
<comment type="caution">
    <text evidence="6">Lacks conserved residue(s) required for the propagation of feature annotation.</text>
</comment>
<comment type="caution">
    <text evidence="9">The sequence shown here is derived from an EMBL/GenBank/DDBJ whole genome shotgun (WGS) entry which is preliminary data.</text>
</comment>
<evidence type="ECO:0000256" key="5">
    <source>
        <dbReference type="ARBA" id="ARBA00023136"/>
    </source>
</evidence>
<feature type="transmembrane region" description="Helical" evidence="6">
    <location>
        <begin position="51"/>
        <end position="77"/>
    </location>
</feature>
<proteinExistence type="inferred from homology"/>
<dbReference type="Pfam" id="PF04547">
    <property type="entry name" value="Anoctamin"/>
    <property type="match status" value="1"/>
</dbReference>
<evidence type="ECO:0000256" key="2">
    <source>
        <dbReference type="ARBA" id="ARBA00009671"/>
    </source>
</evidence>
<evidence type="ECO:0000256" key="1">
    <source>
        <dbReference type="ARBA" id="ARBA00004141"/>
    </source>
</evidence>
<name>A0A3M6V1R2_POCDA</name>
<evidence type="ECO:0000256" key="4">
    <source>
        <dbReference type="ARBA" id="ARBA00022989"/>
    </source>
</evidence>
<keyword evidence="4 6" id="KW-1133">Transmembrane helix</keyword>
<dbReference type="EMBL" id="RCHS01000253">
    <property type="protein sequence ID" value="RMX59883.1"/>
    <property type="molecule type" value="Genomic_DNA"/>
</dbReference>
<evidence type="ECO:0000256" key="6">
    <source>
        <dbReference type="RuleBase" id="RU280814"/>
    </source>
</evidence>
<feature type="transmembrane region" description="Helical" evidence="6">
    <location>
        <begin position="266"/>
        <end position="286"/>
    </location>
</feature>
<dbReference type="GO" id="GO:0005254">
    <property type="term" value="F:chloride channel activity"/>
    <property type="evidence" value="ECO:0007669"/>
    <property type="project" value="TreeGrafter"/>
</dbReference>
<feature type="region of interest" description="Disordered" evidence="7">
    <location>
        <begin position="348"/>
        <end position="369"/>
    </location>
</feature>
<sequence length="369" mass="43325">MSIINTKLQNWWRRRQNIETPDLTEYTRWELDYDLTQYPVHGLFYEYLEMVIQYGFVTLFVAAFPLGPFFALINNLLEIRLDAYKFIVVFQRPMAARAQDIGIWYAILKGVTKISVVVNVAYVFDNEFTVIFAIFMSIWATMFLEFWKRRQAEIAYEWDLLGYEDEEEQPRPEYEAVAMETRLNPITKEQPRPEYEAVAMESRLNPITKVEEPFISLGRKVPRFICSFSFIIFMLALVVITVFAVVVYRVAVYAVLAARSDYNMRAVNMATSGTAALLNLITIMLLNKVYEKLAEILTRWEMPRTQTELEDIFSFKMYLFQFVNFYSSLFYIAFFKLSVANMYILPGGEKHSQSESSRPTTQYNDHTRA</sequence>
<feature type="domain" description="Anoctamin transmembrane" evidence="8">
    <location>
        <begin position="123"/>
        <end position="340"/>
    </location>
</feature>
<comment type="subcellular location">
    <subcellularLocation>
        <location evidence="1 6">Membrane</location>
        <topology evidence="1 6">Multi-pass membrane protein</topology>
    </subcellularLocation>
</comment>
<keyword evidence="3 6" id="KW-0812">Transmembrane</keyword>